<gene>
    <name evidence="10" type="ORF">RND71_015623</name>
</gene>
<feature type="binding site" evidence="8">
    <location>
        <position position="24"/>
    </location>
    <ligand>
        <name>UDP-alpha-D-glucose</name>
        <dbReference type="ChEBI" id="CHEBI:58885"/>
    </ligand>
</feature>
<evidence type="ECO:0000256" key="2">
    <source>
        <dbReference type="ARBA" id="ARBA00022676"/>
    </source>
</evidence>
<evidence type="ECO:0000256" key="1">
    <source>
        <dbReference type="ARBA" id="ARBA00004308"/>
    </source>
</evidence>
<evidence type="ECO:0000256" key="5">
    <source>
        <dbReference type="ARBA" id="ARBA00022989"/>
    </source>
</evidence>
<evidence type="ECO:0000313" key="11">
    <source>
        <dbReference type="Proteomes" id="UP001291623"/>
    </source>
</evidence>
<dbReference type="Pfam" id="PF03552">
    <property type="entry name" value="Cellulose_synt"/>
    <property type="match status" value="1"/>
</dbReference>
<organism evidence="10 11">
    <name type="scientific">Anisodus tanguticus</name>
    <dbReference type="NCBI Taxonomy" id="243964"/>
    <lineage>
        <taxon>Eukaryota</taxon>
        <taxon>Viridiplantae</taxon>
        <taxon>Streptophyta</taxon>
        <taxon>Embryophyta</taxon>
        <taxon>Tracheophyta</taxon>
        <taxon>Spermatophyta</taxon>
        <taxon>Magnoliopsida</taxon>
        <taxon>eudicotyledons</taxon>
        <taxon>Gunneridae</taxon>
        <taxon>Pentapetalae</taxon>
        <taxon>asterids</taxon>
        <taxon>lamiids</taxon>
        <taxon>Solanales</taxon>
        <taxon>Solanaceae</taxon>
        <taxon>Solanoideae</taxon>
        <taxon>Hyoscyameae</taxon>
        <taxon>Anisodus</taxon>
    </lineage>
</organism>
<protein>
    <submittedName>
        <fullName evidence="10">Uncharacterized protein</fullName>
    </submittedName>
</protein>
<comment type="caution">
    <text evidence="10">The sequence shown here is derived from an EMBL/GenBank/DDBJ whole genome shotgun (WGS) entry which is preliminary data.</text>
</comment>
<evidence type="ECO:0000256" key="7">
    <source>
        <dbReference type="ARBA" id="ARBA00023316"/>
    </source>
</evidence>
<sequence>MNTVISAMALDYPTDKLAVYLSDDAGCPLSLYAMVEACSFAKLWLPFCRKYGIKTRCPKAFFSPLGEDDRLLKNDDFVAEMKEIKLKYEEFQQNVNRAGESGKIKDDVVPDRAPVIKIINDRKIEKEKNAYDLMEIPMLVYVSRERRTHHRRHFKDGSANALV</sequence>
<dbReference type="GO" id="GO:0016760">
    <property type="term" value="F:cellulose synthase (UDP-forming) activity"/>
    <property type="evidence" value="ECO:0007669"/>
    <property type="project" value="InterPro"/>
</dbReference>
<comment type="subcellular location">
    <subcellularLocation>
        <location evidence="1">Endomembrane system</location>
    </subcellularLocation>
</comment>
<reference evidence="10" key="1">
    <citation type="submission" date="2023-12" db="EMBL/GenBank/DDBJ databases">
        <title>Genome assembly of Anisodus tanguticus.</title>
        <authorList>
            <person name="Wang Y.-J."/>
        </authorList>
    </citation>
    <scope>NUCLEOTIDE SEQUENCE</scope>
    <source>
        <strain evidence="10">KB-2021</strain>
        <tissue evidence="10">Leaf</tissue>
    </source>
</reference>
<dbReference type="AlphaFoldDB" id="A0AAE1S6M2"/>
<dbReference type="GO" id="GO:0016020">
    <property type="term" value="C:membrane"/>
    <property type="evidence" value="ECO:0007669"/>
    <property type="project" value="InterPro"/>
</dbReference>
<keyword evidence="3" id="KW-0808">Transferase</keyword>
<dbReference type="GO" id="GO:0030244">
    <property type="term" value="P:cellulose biosynthetic process"/>
    <property type="evidence" value="ECO:0007669"/>
    <property type="project" value="InterPro"/>
</dbReference>
<dbReference type="GO" id="GO:0012505">
    <property type="term" value="C:endomembrane system"/>
    <property type="evidence" value="ECO:0007669"/>
    <property type="project" value="UniProtKB-SubCell"/>
</dbReference>
<keyword evidence="11" id="KW-1185">Reference proteome</keyword>
<keyword evidence="5" id="KW-1133">Transmembrane helix</keyword>
<dbReference type="Proteomes" id="UP001291623">
    <property type="component" value="Unassembled WGS sequence"/>
</dbReference>
<keyword evidence="7" id="KW-0961">Cell wall biogenesis/degradation</keyword>
<evidence type="ECO:0000256" key="4">
    <source>
        <dbReference type="ARBA" id="ARBA00022692"/>
    </source>
</evidence>
<dbReference type="EMBL" id="JAVYJV010000008">
    <property type="protein sequence ID" value="KAK4364265.1"/>
    <property type="molecule type" value="Genomic_DNA"/>
</dbReference>
<keyword evidence="2" id="KW-0328">Glycosyltransferase</keyword>
<evidence type="ECO:0000256" key="9">
    <source>
        <dbReference type="SAM" id="Coils"/>
    </source>
</evidence>
<feature type="coiled-coil region" evidence="9">
    <location>
        <begin position="74"/>
        <end position="101"/>
    </location>
</feature>
<name>A0AAE1S6M2_9SOLA</name>
<evidence type="ECO:0000256" key="6">
    <source>
        <dbReference type="ARBA" id="ARBA00023136"/>
    </source>
</evidence>
<keyword evidence="4" id="KW-0812">Transmembrane</keyword>
<keyword evidence="9" id="KW-0175">Coiled coil</keyword>
<keyword evidence="6" id="KW-0472">Membrane</keyword>
<dbReference type="InterPro" id="IPR005150">
    <property type="entry name" value="Cellulose_synth"/>
</dbReference>
<dbReference type="PANTHER" id="PTHR13301">
    <property type="entry name" value="X-BOX TRANSCRIPTION FACTOR-RELATED"/>
    <property type="match status" value="1"/>
</dbReference>
<evidence type="ECO:0000256" key="3">
    <source>
        <dbReference type="ARBA" id="ARBA00022679"/>
    </source>
</evidence>
<proteinExistence type="predicted"/>
<accession>A0AAE1S6M2</accession>
<dbReference type="GO" id="GO:0071555">
    <property type="term" value="P:cell wall organization"/>
    <property type="evidence" value="ECO:0007669"/>
    <property type="project" value="UniProtKB-KW"/>
</dbReference>
<evidence type="ECO:0000256" key="8">
    <source>
        <dbReference type="PIRSR" id="PIRSR605150-2"/>
    </source>
</evidence>
<evidence type="ECO:0000313" key="10">
    <source>
        <dbReference type="EMBL" id="KAK4364265.1"/>
    </source>
</evidence>